<dbReference type="PANTHER" id="PTHR30572:SF18">
    <property type="entry name" value="ABC-TYPE MACROLIDE FAMILY EXPORT SYSTEM PERMEASE COMPONENT 2"/>
    <property type="match status" value="1"/>
</dbReference>
<organism evidence="3 4">
    <name type="scientific">Rhodohalobacter sulfatireducens</name>
    <dbReference type="NCBI Taxonomy" id="2911366"/>
    <lineage>
        <taxon>Bacteria</taxon>
        <taxon>Pseudomonadati</taxon>
        <taxon>Balneolota</taxon>
        <taxon>Balneolia</taxon>
        <taxon>Balneolales</taxon>
        <taxon>Balneolaceae</taxon>
        <taxon>Rhodohalobacter</taxon>
    </lineage>
</organism>
<reference evidence="3" key="1">
    <citation type="submission" date="2022-01" db="EMBL/GenBank/DDBJ databases">
        <authorList>
            <person name="Wang Y."/>
        </authorList>
    </citation>
    <scope>NUCLEOTIDE SEQUENCE</scope>
    <source>
        <strain evidence="3">WB101</strain>
    </source>
</reference>
<dbReference type="EMBL" id="JAKLWS010000015">
    <property type="protein sequence ID" value="MCG2589339.1"/>
    <property type="molecule type" value="Genomic_DNA"/>
</dbReference>
<dbReference type="InterPro" id="IPR025857">
    <property type="entry name" value="MacB_PCD"/>
</dbReference>
<feature type="transmembrane region" description="Helical" evidence="1">
    <location>
        <begin position="21"/>
        <end position="41"/>
    </location>
</feature>
<proteinExistence type="predicted"/>
<comment type="caution">
    <text evidence="3">The sequence shown here is derived from an EMBL/GenBank/DDBJ whole genome shotgun (WGS) entry which is preliminary data.</text>
</comment>
<keyword evidence="1" id="KW-0472">Membrane</keyword>
<dbReference type="Pfam" id="PF12704">
    <property type="entry name" value="MacB_PCD"/>
    <property type="match status" value="1"/>
</dbReference>
<reference evidence="3" key="2">
    <citation type="submission" date="2024-05" db="EMBL/GenBank/DDBJ databases">
        <title>Rhodohalobacter halophilus gen. nov., sp. nov., a moderately halophilic member of the family Balneolaceae.</title>
        <authorList>
            <person name="Xia J."/>
        </authorList>
    </citation>
    <scope>NUCLEOTIDE SEQUENCE</scope>
    <source>
        <strain evidence="3">WB101</strain>
    </source>
</reference>
<evidence type="ECO:0000259" key="2">
    <source>
        <dbReference type="Pfam" id="PF12704"/>
    </source>
</evidence>
<protein>
    <submittedName>
        <fullName evidence="3">ABC transporter permease</fullName>
    </submittedName>
</protein>
<sequence length="213" mass="23911">MLINYLKIVCRNIKKHKGYSFINILGLAVGIAVCSLIYLYVSHEMSYDKYHTKSDRIYRVTIDHPRAHIAMTPSMILPTSKRLFPEVETGVRLFDVGSFNPLVVRHENRVFEQRSIVYADSSLFDVFDFELIAGNENDALKSPESAVLTQDMSDRYFGDDNAVGQTLEIGGSDYEVTGVIQNIPGNRLTLIIAFATVSWQAVQSAKLDPAESI</sequence>
<gene>
    <name evidence="3" type="ORF">L6773_12235</name>
</gene>
<dbReference type="PANTHER" id="PTHR30572">
    <property type="entry name" value="MEMBRANE COMPONENT OF TRANSPORTER-RELATED"/>
    <property type="match status" value="1"/>
</dbReference>
<evidence type="ECO:0000313" key="3">
    <source>
        <dbReference type="EMBL" id="MCG2589339.1"/>
    </source>
</evidence>
<feature type="domain" description="MacB-like periplasmic core" evidence="2">
    <location>
        <begin position="20"/>
        <end position="196"/>
    </location>
</feature>
<keyword evidence="1" id="KW-0812">Transmembrane</keyword>
<keyword evidence="1" id="KW-1133">Transmembrane helix</keyword>
<dbReference type="InterPro" id="IPR050250">
    <property type="entry name" value="Macrolide_Exporter_MacB"/>
</dbReference>
<evidence type="ECO:0000313" key="4">
    <source>
        <dbReference type="Proteomes" id="UP001165366"/>
    </source>
</evidence>
<evidence type="ECO:0000256" key="1">
    <source>
        <dbReference type="SAM" id="Phobius"/>
    </source>
</evidence>
<dbReference type="Proteomes" id="UP001165366">
    <property type="component" value="Unassembled WGS sequence"/>
</dbReference>
<keyword evidence="4" id="KW-1185">Reference proteome</keyword>
<name>A0ABS9KES0_9BACT</name>
<accession>A0ABS9KES0</accession>
<dbReference type="RefSeq" id="WP_237854701.1">
    <property type="nucleotide sequence ID" value="NZ_JAKLWS010000015.1"/>
</dbReference>